<dbReference type="Pfam" id="PF04287">
    <property type="entry name" value="DUF446"/>
    <property type="match status" value="1"/>
</dbReference>
<comment type="caution">
    <text evidence="2">The sequence shown here is derived from an EMBL/GenBank/DDBJ whole genome shotgun (WGS) entry which is preliminary data.</text>
</comment>
<dbReference type="InterPro" id="IPR023376">
    <property type="entry name" value="YqcC-like_dom"/>
</dbReference>
<dbReference type="InterPro" id="IPR036814">
    <property type="entry name" value="YqcC-like_sf"/>
</dbReference>
<evidence type="ECO:0000313" key="2">
    <source>
        <dbReference type="EMBL" id="RKQ96320.1"/>
    </source>
</evidence>
<feature type="domain" description="YqcC-like" evidence="1">
    <location>
        <begin position="7"/>
        <end position="103"/>
    </location>
</feature>
<accession>A0A420WTN2</accession>
<dbReference type="OrthoDB" id="8794567at2"/>
<name>A0A420WTN2_9GAMM</name>
<dbReference type="EMBL" id="RBIN01000009">
    <property type="protein sequence ID" value="RKQ96320.1"/>
    <property type="molecule type" value="Genomic_DNA"/>
</dbReference>
<sequence length="116" mass="13179">MNQYQQLAVALERLESSMRAGDLWRQERPPEEAFKSAEPFCIDTMTLPQWLRFVFCARLRESIEHGSALPQQSQVAPAAELQLQGLSTGRRVPVLESLHDIDHVLNTGYLREQASS</sequence>
<dbReference type="PANTHER" id="PTHR39586:SF1">
    <property type="entry name" value="CYTOPLASMIC PROTEIN"/>
    <property type="match status" value="1"/>
</dbReference>
<dbReference type="Gene3D" id="1.20.1440.40">
    <property type="entry name" value="YqcC-like"/>
    <property type="match status" value="1"/>
</dbReference>
<dbReference type="RefSeq" id="WP_121173818.1">
    <property type="nucleotide sequence ID" value="NZ_RBIN01000009.1"/>
</dbReference>
<dbReference type="GO" id="GO:0044010">
    <property type="term" value="P:single-species biofilm formation"/>
    <property type="evidence" value="ECO:0007669"/>
    <property type="project" value="TreeGrafter"/>
</dbReference>
<dbReference type="InterPro" id="IPR007384">
    <property type="entry name" value="UCP006257"/>
</dbReference>
<dbReference type="PANTHER" id="PTHR39586">
    <property type="entry name" value="CYTOPLASMIC PROTEIN-RELATED"/>
    <property type="match status" value="1"/>
</dbReference>
<keyword evidence="3" id="KW-1185">Reference proteome</keyword>
<proteinExistence type="predicted"/>
<dbReference type="Proteomes" id="UP000281975">
    <property type="component" value="Unassembled WGS sequence"/>
</dbReference>
<dbReference type="SUPFAM" id="SSF158452">
    <property type="entry name" value="YqcC-like"/>
    <property type="match status" value="1"/>
</dbReference>
<protein>
    <submittedName>
        <fullName evidence="2">Uncharacterized protein YqcC (DUF446 family)</fullName>
    </submittedName>
</protein>
<dbReference type="AlphaFoldDB" id="A0A420WTN2"/>
<gene>
    <name evidence="2" type="ORF">C7446_2912</name>
</gene>
<reference evidence="2 3" key="1">
    <citation type="submission" date="2018-10" db="EMBL/GenBank/DDBJ databases">
        <title>Genomic Encyclopedia of Type Strains, Phase IV (KMG-IV): sequencing the most valuable type-strain genomes for metagenomic binning, comparative biology and taxonomic classification.</title>
        <authorList>
            <person name="Goeker M."/>
        </authorList>
    </citation>
    <scope>NUCLEOTIDE SEQUENCE [LARGE SCALE GENOMIC DNA]</scope>
    <source>
        <strain evidence="2 3">DSM 23229</strain>
    </source>
</reference>
<organism evidence="2 3">
    <name type="scientific">Kushneria sinocarnis</name>
    <dbReference type="NCBI Taxonomy" id="595502"/>
    <lineage>
        <taxon>Bacteria</taxon>
        <taxon>Pseudomonadati</taxon>
        <taxon>Pseudomonadota</taxon>
        <taxon>Gammaproteobacteria</taxon>
        <taxon>Oceanospirillales</taxon>
        <taxon>Halomonadaceae</taxon>
        <taxon>Kushneria</taxon>
    </lineage>
</organism>
<evidence type="ECO:0000313" key="3">
    <source>
        <dbReference type="Proteomes" id="UP000281975"/>
    </source>
</evidence>
<evidence type="ECO:0000259" key="1">
    <source>
        <dbReference type="Pfam" id="PF04287"/>
    </source>
</evidence>